<dbReference type="Proteomes" id="UP000630594">
    <property type="component" value="Unassembled WGS sequence"/>
</dbReference>
<evidence type="ECO:0000313" key="10">
    <source>
        <dbReference type="Proteomes" id="UP000630594"/>
    </source>
</evidence>
<dbReference type="OrthoDB" id="3665926at2"/>
<dbReference type="AlphaFoldDB" id="A0A4P7UAK5"/>
<dbReference type="Pfam" id="PF01546">
    <property type="entry name" value="Peptidase_M20"/>
    <property type="match status" value="1"/>
</dbReference>
<evidence type="ECO:0000313" key="9">
    <source>
        <dbReference type="Proteomes" id="UP000297025"/>
    </source>
</evidence>
<dbReference type="Gene3D" id="3.30.70.360">
    <property type="match status" value="1"/>
</dbReference>
<dbReference type="GO" id="GO:0006508">
    <property type="term" value="P:proteolysis"/>
    <property type="evidence" value="ECO:0007669"/>
    <property type="project" value="UniProtKB-KW"/>
</dbReference>
<feature type="domain" description="Peptidase M20 dimerisation" evidence="6">
    <location>
        <begin position="200"/>
        <end position="344"/>
    </location>
</feature>
<protein>
    <submittedName>
        <fullName evidence="8">M20/M25/M40 family metallo-hydrolase</fullName>
    </submittedName>
    <submittedName>
        <fullName evidence="7">Peptidase M20</fullName>
    </submittedName>
</protein>
<dbReference type="SUPFAM" id="SSF53187">
    <property type="entry name" value="Zn-dependent exopeptidases"/>
    <property type="match status" value="1"/>
</dbReference>
<accession>A0A4P7UAK5</accession>
<evidence type="ECO:0000256" key="4">
    <source>
        <dbReference type="ARBA" id="ARBA00022801"/>
    </source>
</evidence>
<evidence type="ECO:0000313" key="7">
    <source>
        <dbReference type="EMBL" id="GGD08381.1"/>
    </source>
</evidence>
<evidence type="ECO:0000256" key="5">
    <source>
        <dbReference type="ARBA" id="ARBA00022833"/>
    </source>
</evidence>
<dbReference type="InterPro" id="IPR011650">
    <property type="entry name" value="Peptidase_M20_dimer"/>
</dbReference>
<reference evidence="8 9" key="1">
    <citation type="journal article" date="2008" name="Int. J. Syst. Evol. Microbiol.">
        <title>Nocardioides daphniae sp. nov., isolated from Daphnia cucullata (Crustacea: Cladocera).</title>
        <authorList>
            <person name="Toth E.M."/>
            <person name="Keki Z."/>
            <person name="Homonnay Z.G."/>
            <person name="Borsodi A.K."/>
            <person name="Marialigeti K."/>
            <person name="Schumann P."/>
        </authorList>
    </citation>
    <scope>NUCLEOTIDE SEQUENCE [LARGE SCALE GENOMIC DNA]</scope>
    <source>
        <strain evidence="8 9">JCM 16608</strain>
    </source>
</reference>
<reference evidence="7" key="5">
    <citation type="submission" date="2024-05" db="EMBL/GenBank/DDBJ databases">
        <authorList>
            <person name="Sun Q."/>
            <person name="Sedlacek I."/>
        </authorList>
    </citation>
    <scope>NUCLEOTIDE SEQUENCE</scope>
    <source>
        <strain evidence="7">CCM 7403</strain>
    </source>
</reference>
<dbReference type="KEGG" id="ndp:E2C04_01915"/>
<keyword evidence="4 8" id="KW-0378">Hydrolase</keyword>
<evidence type="ECO:0000313" key="8">
    <source>
        <dbReference type="EMBL" id="QCC76278.1"/>
    </source>
</evidence>
<dbReference type="GO" id="GO:0008233">
    <property type="term" value="F:peptidase activity"/>
    <property type="evidence" value="ECO:0007669"/>
    <property type="project" value="UniProtKB-KW"/>
</dbReference>
<reference evidence="10" key="3">
    <citation type="journal article" date="2019" name="Int. J. Syst. Evol. Microbiol.">
        <title>The Global Catalogue of Microorganisms (GCM) 10K type strain sequencing project: providing services to taxonomists for standard genome sequencing and annotation.</title>
        <authorList>
            <consortium name="The Broad Institute Genomics Platform"/>
            <consortium name="The Broad Institute Genome Sequencing Center for Infectious Disease"/>
            <person name="Wu L."/>
            <person name="Ma J."/>
        </authorList>
    </citation>
    <scope>NUCLEOTIDE SEQUENCE [LARGE SCALE GENOMIC DNA]</scope>
    <source>
        <strain evidence="10">CCM 7403</strain>
    </source>
</reference>
<sequence length="449" mass="48327">MGHVTDSGADLGAISKLQRLVRIPTVSHRDADLIDSEAFHRQTEALAELFPLLHAHLELTRVGDHGLLLHWRGASAERPVVLMAHLDVVPVDEDATWTHPAFDGVVADGFLWGRGTLDDKGCVVGICEAVEQLLARGFTPAQDVWLSFGANEEVFGTDAQDAAAVLRERGVRPWLVLDEGGAVAHDAFPGVTRPVAVVGVAEKGSTSFELRAEGRGGHASMPAKMGPTARIARAVMRLEKSPFPARLPAPTIELFARLAPHAPAALRPLMANAARLAPLLTRALVAAGAEPAALARTTVAVTTLSGSPALNVIASTAKAGVNVRIMPGDTVAGVREHLTKAIHDDHVHLDLAESAEPSPISLYEDEPAFALVERVVAEVYPDAVTAPYVLMGATDSRFFTEICERVYRFAPFRMSKAQRESIHSFDERIGVADFAEGVRWYERFIESLD</sequence>
<reference evidence="7" key="2">
    <citation type="journal article" date="2014" name="Int. J. Syst. Evol. Microbiol.">
        <title>Complete genome of a new Firmicutes species belonging to the dominant human colonic microbiota ('Ruminococcus bicirculans') reveals two chromosomes and a selective capacity to utilize plant glucans.</title>
        <authorList>
            <consortium name="NISC Comparative Sequencing Program"/>
            <person name="Wegmann U."/>
            <person name="Louis P."/>
            <person name="Goesmann A."/>
            <person name="Henrissat B."/>
            <person name="Duncan S.H."/>
            <person name="Flint H.J."/>
        </authorList>
    </citation>
    <scope>NUCLEOTIDE SEQUENCE</scope>
    <source>
        <strain evidence="7">CCM 7403</strain>
    </source>
</reference>
<dbReference type="PANTHER" id="PTHR45962:SF1">
    <property type="entry name" value="N-FATTY-ACYL-AMINO ACID SYNTHASE_HYDROLASE PM20D1"/>
    <property type="match status" value="1"/>
</dbReference>
<evidence type="ECO:0000256" key="3">
    <source>
        <dbReference type="ARBA" id="ARBA00022723"/>
    </source>
</evidence>
<dbReference type="PANTHER" id="PTHR45962">
    <property type="entry name" value="N-FATTY-ACYL-AMINO ACID SYNTHASE/HYDROLASE PM20D1"/>
    <property type="match status" value="1"/>
</dbReference>
<dbReference type="Gene3D" id="3.40.630.10">
    <property type="entry name" value="Zn peptidases"/>
    <property type="match status" value="1"/>
</dbReference>
<evidence type="ECO:0000256" key="2">
    <source>
        <dbReference type="ARBA" id="ARBA00022670"/>
    </source>
</evidence>
<evidence type="ECO:0000256" key="1">
    <source>
        <dbReference type="ARBA" id="ARBA00006247"/>
    </source>
</evidence>
<evidence type="ECO:0000259" key="6">
    <source>
        <dbReference type="Pfam" id="PF07687"/>
    </source>
</evidence>
<dbReference type="Proteomes" id="UP000297025">
    <property type="component" value="Chromosome"/>
</dbReference>
<keyword evidence="2" id="KW-0645">Protease</keyword>
<dbReference type="InterPro" id="IPR047177">
    <property type="entry name" value="Pept_M20A"/>
</dbReference>
<proteinExistence type="inferred from homology"/>
<dbReference type="InterPro" id="IPR002933">
    <property type="entry name" value="Peptidase_M20"/>
</dbReference>
<keyword evidence="10" id="KW-1185">Reference proteome</keyword>
<name>A0A4P7UAK5_9ACTN</name>
<reference evidence="8" key="4">
    <citation type="submission" date="2019-03" db="EMBL/GenBank/DDBJ databases">
        <authorList>
            <person name="Huang Y."/>
        </authorList>
    </citation>
    <scope>NUCLEOTIDE SEQUENCE</scope>
    <source>
        <strain evidence="8">JCM 16608</strain>
    </source>
</reference>
<gene>
    <name evidence="8" type="ORF">E2C04_01915</name>
    <name evidence="7" type="ORF">GCM10007231_04030</name>
</gene>
<comment type="similarity">
    <text evidence="1">Belongs to the peptidase M20A family.</text>
</comment>
<keyword evidence="5" id="KW-0862">Zinc</keyword>
<dbReference type="Pfam" id="PF07687">
    <property type="entry name" value="M20_dimer"/>
    <property type="match status" value="1"/>
</dbReference>
<dbReference type="SUPFAM" id="SSF55031">
    <property type="entry name" value="Bacterial exopeptidase dimerisation domain"/>
    <property type="match status" value="1"/>
</dbReference>
<dbReference type="EMBL" id="CP038462">
    <property type="protein sequence ID" value="QCC76278.1"/>
    <property type="molecule type" value="Genomic_DNA"/>
</dbReference>
<organism evidence="8 9">
    <name type="scientific">Nocardioides daphniae</name>
    <dbReference type="NCBI Taxonomy" id="402297"/>
    <lineage>
        <taxon>Bacteria</taxon>
        <taxon>Bacillati</taxon>
        <taxon>Actinomycetota</taxon>
        <taxon>Actinomycetes</taxon>
        <taxon>Propionibacteriales</taxon>
        <taxon>Nocardioidaceae</taxon>
        <taxon>Nocardioides</taxon>
    </lineage>
</organism>
<keyword evidence="3" id="KW-0479">Metal-binding</keyword>
<dbReference type="GO" id="GO:0046872">
    <property type="term" value="F:metal ion binding"/>
    <property type="evidence" value="ECO:0007669"/>
    <property type="project" value="UniProtKB-KW"/>
</dbReference>
<dbReference type="EMBL" id="BMCK01000001">
    <property type="protein sequence ID" value="GGD08381.1"/>
    <property type="molecule type" value="Genomic_DNA"/>
</dbReference>
<dbReference type="Gene3D" id="1.10.150.900">
    <property type="match status" value="1"/>
</dbReference>
<dbReference type="InterPro" id="IPR036264">
    <property type="entry name" value="Bact_exopeptidase_dim_dom"/>
</dbReference>